<evidence type="ECO:0000256" key="6">
    <source>
        <dbReference type="RuleBase" id="RU000461"/>
    </source>
</evidence>
<dbReference type="InterPro" id="IPR050529">
    <property type="entry name" value="CYP450_sterol_14alpha_dmase"/>
</dbReference>
<evidence type="ECO:0000256" key="2">
    <source>
        <dbReference type="ARBA" id="ARBA00022617"/>
    </source>
</evidence>
<dbReference type="SUPFAM" id="SSF48264">
    <property type="entry name" value="Cytochrome P450"/>
    <property type="match status" value="1"/>
</dbReference>
<dbReference type="InterPro" id="IPR036396">
    <property type="entry name" value="Cyt_P450_sf"/>
</dbReference>
<dbReference type="GO" id="GO:0016705">
    <property type="term" value="F:oxidoreductase activity, acting on paired donors, with incorporation or reduction of molecular oxygen"/>
    <property type="evidence" value="ECO:0007669"/>
    <property type="project" value="InterPro"/>
</dbReference>
<dbReference type="InterPro" id="IPR017972">
    <property type="entry name" value="Cyt_P450_CS"/>
</dbReference>
<dbReference type="GO" id="GO:0004497">
    <property type="term" value="F:monooxygenase activity"/>
    <property type="evidence" value="ECO:0007669"/>
    <property type="project" value="UniProtKB-KW"/>
</dbReference>
<dbReference type="InterPro" id="IPR002403">
    <property type="entry name" value="Cyt_P450_E_grp-IV"/>
</dbReference>
<keyword evidence="3 5" id="KW-0479">Metal-binding</keyword>
<evidence type="ECO:0000256" key="3">
    <source>
        <dbReference type="ARBA" id="ARBA00022723"/>
    </source>
</evidence>
<dbReference type="EnsemblPlants" id="EMT22409">
    <property type="protein sequence ID" value="EMT22409"/>
    <property type="gene ID" value="F775_01135"/>
</dbReference>
<comment type="cofactor">
    <cofactor evidence="5">
        <name>heme</name>
        <dbReference type="ChEBI" id="CHEBI:30413"/>
    </cofactor>
</comment>
<keyword evidence="6" id="KW-0560">Oxidoreductase</keyword>
<dbReference type="PRINTS" id="PR00465">
    <property type="entry name" value="EP450IV"/>
</dbReference>
<dbReference type="Pfam" id="PF00067">
    <property type="entry name" value="p450"/>
    <property type="match status" value="1"/>
</dbReference>
<keyword evidence="4 5" id="KW-0408">Iron</keyword>
<dbReference type="GO" id="GO:0005506">
    <property type="term" value="F:iron ion binding"/>
    <property type="evidence" value="ECO:0007669"/>
    <property type="project" value="InterPro"/>
</dbReference>
<dbReference type="Gene3D" id="1.10.630.10">
    <property type="entry name" value="Cytochrome P450"/>
    <property type="match status" value="1"/>
</dbReference>
<organism evidence="7">
    <name type="scientific">Aegilops tauschii</name>
    <name type="common">Tausch's goatgrass</name>
    <name type="synonym">Aegilops squarrosa</name>
    <dbReference type="NCBI Taxonomy" id="37682"/>
    <lineage>
        <taxon>Eukaryota</taxon>
        <taxon>Viridiplantae</taxon>
        <taxon>Streptophyta</taxon>
        <taxon>Embryophyta</taxon>
        <taxon>Tracheophyta</taxon>
        <taxon>Spermatophyta</taxon>
        <taxon>Magnoliopsida</taxon>
        <taxon>Liliopsida</taxon>
        <taxon>Poales</taxon>
        <taxon>Poaceae</taxon>
        <taxon>BOP clade</taxon>
        <taxon>Pooideae</taxon>
        <taxon>Triticodae</taxon>
        <taxon>Triticeae</taxon>
        <taxon>Triticinae</taxon>
        <taxon>Aegilops</taxon>
    </lineage>
</organism>
<dbReference type="AlphaFoldDB" id="M8BKB9"/>
<feature type="binding site" description="axial binding residue" evidence="5">
    <location>
        <position position="434"/>
    </location>
    <ligand>
        <name>heme</name>
        <dbReference type="ChEBI" id="CHEBI:30413"/>
    </ligand>
    <ligandPart>
        <name>Fe</name>
        <dbReference type="ChEBI" id="CHEBI:18248"/>
    </ligandPart>
</feature>
<dbReference type="GO" id="GO:0020037">
    <property type="term" value="F:heme binding"/>
    <property type="evidence" value="ECO:0007669"/>
    <property type="project" value="InterPro"/>
</dbReference>
<sequence>MYVMDWAAASTTLFSVVLCSIVTVVAAKLLKAKNKLNNHVYTRPLPPVVNVLALIPPLLNKGLQATIQDLYTKFGSVFTINLLRPKVTLLIGPEVSAHFFQGLDSEISWGNLLEFTVPMYGQEVGYGVDTATRNEHSNFIIQALQPSKLRSHVDPIFQEVEAYFAKWGQDGTVDLKHELEQVLMLTSSRCLLADVVRHQMILTEIYSLLHELENGANIISFLFPYIPTPTNRRRDKAHIKLKEIFSAAVRSRSQAQEDALQRPIDSKYKDGRPTAIAEISGMMIILISTSRHTSSHTSIWTGARLLSNTKFLMAAVEEQKHIIRNYGNQIDYHAMSEMDTLHNCIKEALRMHPAGPVLFRKAHKTFKVHTKEGNEYDIPGGHNVTIPTVFNSKLPYIYRDPGVYDPDRFSPGRQEDKVGGKFSYTSFGGGRHICLGMAFAYLQIELIWSHLLRNFELKLMSHFPKADWSKITPEPKGKACGSTLSASGLYSPFEMAHMQGRVESGVTLWRSSFGADCMIRCATWVWLLPLRLALALPNLLGLPFHKPHSMWLA</sequence>
<proteinExistence type="inferred from homology"/>
<evidence type="ECO:0000256" key="4">
    <source>
        <dbReference type="ARBA" id="ARBA00023004"/>
    </source>
</evidence>
<evidence type="ECO:0000313" key="7">
    <source>
        <dbReference type="EnsemblPlants" id="EMT22409"/>
    </source>
</evidence>
<evidence type="ECO:0000256" key="5">
    <source>
        <dbReference type="PIRSR" id="PIRSR602403-1"/>
    </source>
</evidence>
<dbReference type="InterPro" id="IPR001128">
    <property type="entry name" value="Cyt_P450"/>
</dbReference>
<evidence type="ECO:0000256" key="1">
    <source>
        <dbReference type="ARBA" id="ARBA00010617"/>
    </source>
</evidence>
<keyword evidence="2 5" id="KW-0349">Heme</keyword>
<dbReference type="PROSITE" id="PS00086">
    <property type="entry name" value="CYTOCHROME_P450"/>
    <property type="match status" value="1"/>
</dbReference>
<comment type="similarity">
    <text evidence="1 6">Belongs to the cytochrome P450 family.</text>
</comment>
<keyword evidence="6" id="KW-0503">Monooxygenase</keyword>
<reference evidence="7" key="1">
    <citation type="submission" date="2015-06" db="UniProtKB">
        <authorList>
            <consortium name="EnsemblPlants"/>
        </authorList>
    </citation>
    <scope>IDENTIFICATION</scope>
</reference>
<dbReference type="PANTHER" id="PTHR24304">
    <property type="entry name" value="CYTOCHROME P450 FAMILY 7"/>
    <property type="match status" value="1"/>
</dbReference>
<dbReference type="PANTHER" id="PTHR24304:SF2">
    <property type="entry name" value="24-HYDROXYCHOLESTEROL 7-ALPHA-HYDROXYLASE"/>
    <property type="match status" value="1"/>
</dbReference>
<name>M8BKB9_AEGTA</name>
<protein>
    <submittedName>
        <fullName evidence="7">Obtusifoliol 14-alpha demethylase</fullName>
    </submittedName>
</protein>
<accession>M8BKB9</accession>
<dbReference type="CDD" id="cd11042">
    <property type="entry name" value="CYP51-like"/>
    <property type="match status" value="1"/>
</dbReference>